<feature type="region of interest" description="Disordered" evidence="1">
    <location>
        <begin position="1"/>
        <end position="52"/>
    </location>
</feature>
<dbReference type="AlphaFoldDB" id="A0A8B8QHH4"/>
<gene>
    <name evidence="4" type="primary">LOC115752536</name>
</gene>
<keyword evidence="3" id="KW-1185">Reference proteome</keyword>
<sequence>MINRKRCDGNPSISLSQRPGSLQVRRSFAKDEKPEDPVLKEEGPSESDGERGRDWTTSLLLFLLWGAIMYYVFNLAPNQTPSRDMYFLQKLLNLKGDDGFRMNGVLVSLWNIMGVWPLVYSMLLLPTGRGSKGSVPVWPFAVLSFFGGIYVLLPYFVLWKPPPPVEEAELSRWPLNFLESKFTAGIVFLAGLGLISYAALVGGGDWSEFFQYFRESKLIHVTTLDFTLLSAFAPFWVYNDMTSRKWYEKGSWLLPLSAVPFLGPALYLILRPAAKTVALVSSTSEQK</sequence>
<feature type="transmembrane region" description="Helical" evidence="2">
    <location>
        <begin position="55"/>
        <end position="73"/>
    </location>
</feature>
<dbReference type="Proteomes" id="UP000827889">
    <property type="component" value="Chromosome 7"/>
</dbReference>
<name>A0A8B8QHH4_9MYRT</name>
<keyword evidence="2" id="KW-1133">Transmembrane helix</keyword>
<feature type="transmembrane region" description="Helical" evidence="2">
    <location>
        <begin position="105"/>
        <end position="125"/>
    </location>
</feature>
<keyword evidence="2" id="KW-0812">Transmembrane</keyword>
<evidence type="ECO:0000256" key="1">
    <source>
        <dbReference type="SAM" id="MobiDB-lite"/>
    </source>
</evidence>
<proteinExistence type="predicted"/>
<reference evidence="4" key="1">
    <citation type="submission" date="2025-08" db="UniProtKB">
        <authorList>
            <consortium name="RefSeq"/>
        </authorList>
    </citation>
    <scope>IDENTIFICATION</scope>
    <source>
        <tissue evidence="4">Leaf</tissue>
    </source>
</reference>
<feature type="transmembrane region" description="Helical" evidence="2">
    <location>
        <begin position="182"/>
        <end position="206"/>
    </location>
</feature>
<dbReference type="GeneID" id="115752536"/>
<feature type="compositionally biased region" description="Polar residues" evidence="1">
    <location>
        <begin position="11"/>
        <end position="20"/>
    </location>
</feature>
<dbReference type="PANTHER" id="PTHR36009:SF3">
    <property type="entry name" value="TRANSMEMBRANE PROTEIN"/>
    <property type="match status" value="1"/>
</dbReference>
<feature type="transmembrane region" description="Helical" evidence="2">
    <location>
        <begin position="218"/>
        <end position="238"/>
    </location>
</feature>
<evidence type="ECO:0000313" key="3">
    <source>
        <dbReference type="Proteomes" id="UP000827889"/>
    </source>
</evidence>
<dbReference type="PANTHER" id="PTHR36009">
    <property type="match status" value="1"/>
</dbReference>
<feature type="compositionally biased region" description="Basic and acidic residues" evidence="1">
    <location>
        <begin position="28"/>
        <end position="52"/>
    </location>
</feature>
<accession>A0A8B8QHH4</accession>
<organism evidence="3 4">
    <name type="scientific">Rhodamnia argentea</name>
    <dbReference type="NCBI Taxonomy" id="178133"/>
    <lineage>
        <taxon>Eukaryota</taxon>
        <taxon>Viridiplantae</taxon>
        <taxon>Streptophyta</taxon>
        <taxon>Embryophyta</taxon>
        <taxon>Tracheophyta</taxon>
        <taxon>Spermatophyta</taxon>
        <taxon>Magnoliopsida</taxon>
        <taxon>eudicotyledons</taxon>
        <taxon>Gunneridae</taxon>
        <taxon>Pentapetalae</taxon>
        <taxon>rosids</taxon>
        <taxon>malvids</taxon>
        <taxon>Myrtales</taxon>
        <taxon>Myrtaceae</taxon>
        <taxon>Myrtoideae</taxon>
        <taxon>Myrteae</taxon>
        <taxon>Australasian group</taxon>
        <taxon>Rhodamnia</taxon>
    </lineage>
</organism>
<feature type="transmembrane region" description="Helical" evidence="2">
    <location>
        <begin position="137"/>
        <end position="157"/>
    </location>
</feature>
<dbReference type="RefSeq" id="XP_030546629.2">
    <property type="nucleotide sequence ID" value="XM_030690769.2"/>
</dbReference>
<dbReference type="KEGG" id="rarg:115752536"/>
<keyword evidence="2" id="KW-0472">Membrane</keyword>
<evidence type="ECO:0000313" key="4">
    <source>
        <dbReference type="RefSeq" id="XP_030546629.2"/>
    </source>
</evidence>
<feature type="transmembrane region" description="Helical" evidence="2">
    <location>
        <begin position="250"/>
        <end position="270"/>
    </location>
</feature>
<protein>
    <submittedName>
        <fullName evidence="4">Uncharacterized protein LOC115752536</fullName>
    </submittedName>
</protein>
<evidence type="ECO:0000256" key="2">
    <source>
        <dbReference type="SAM" id="Phobius"/>
    </source>
</evidence>